<dbReference type="Proteomes" id="UP001295469">
    <property type="component" value="Chromosome C09"/>
</dbReference>
<name>A0A816J0C1_BRANA</name>
<accession>A0A816J0C1</accession>
<sequence length="139" mass="16350">MMTLKKPGRKRWRMMMMMILYGQEVKTNTMLILNKKVEETGLRKRLKKLDNSSLIDADDSDELYSVWSGTDEEKTLWTGDDDDYIPTDPHPNEASDKYSDKLFEFEEKPKYRTISELTEHAVLQGYADSHERSKLQIHT</sequence>
<gene>
    <name evidence="1" type="ORF">DARMORV10_C09P59690.1</name>
</gene>
<proteinExistence type="predicted"/>
<reference evidence="1" key="1">
    <citation type="submission" date="2021-01" db="EMBL/GenBank/DDBJ databases">
        <authorList>
            <consortium name="Genoscope - CEA"/>
            <person name="William W."/>
        </authorList>
    </citation>
    <scope>NUCLEOTIDE SEQUENCE</scope>
</reference>
<dbReference type="PANTHER" id="PTHR38393:SF1">
    <property type="entry name" value="GLUTAMYL-TRNA (GLN) AMIDOTRANSFERASE SUBUNIT C"/>
    <property type="match status" value="1"/>
</dbReference>
<dbReference type="PANTHER" id="PTHR38393">
    <property type="entry name" value="GLUTAMYL-TRNA (GLN) AMIDOTRANSFERASE SUBUNIT C"/>
    <property type="match status" value="1"/>
</dbReference>
<dbReference type="AlphaFoldDB" id="A0A816J0C1"/>
<dbReference type="EMBL" id="HG994373">
    <property type="protein sequence ID" value="CAF1781417.1"/>
    <property type="molecule type" value="Genomic_DNA"/>
</dbReference>
<protein>
    <submittedName>
        <fullName evidence="1">(rape) hypothetical protein</fullName>
    </submittedName>
</protein>
<evidence type="ECO:0000313" key="1">
    <source>
        <dbReference type="EMBL" id="CAF1781417.1"/>
    </source>
</evidence>
<organism evidence="1">
    <name type="scientific">Brassica napus</name>
    <name type="common">Rape</name>
    <dbReference type="NCBI Taxonomy" id="3708"/>
    <lineage>
        <taxon>Eukaryota</taxon>
        <taxon>Viridiplantae</taxon>
        <taxon>Streptophyta</taxon>
        <taxon>Embryophyta</taxon>
        <taxon>Tracheophyta</taxon>
        <taxon>Spermatophyta</taxon>
        <taxon>Magnoliopsida</taxon>
        <taxon>eudicotyledons</taxon>
        <taxon>Gunneridae</taxon>
        <taxon>Pentapetalae</taxon>
        <taxon>rosids</taxon>
        <taxon>malvids</taxon>
        <taxon>Brassicales</taxon>
        <taxon>Brassicaceae</taxon>
        <taxon>Brassiceae</taxon>
        <taxon>Brassica</taxon>
    </lineage>
</organism>